<dbReference type="PROSITE" id="PS51257">
    <property type="entry name" value="PROKAR_LIPOPROTEIN"/>
    <property type="match status" value="1"/>
</dbReference>
<proteinExistence type="predicted"/>
<reference evidence="1" key="2">
    <citation type="journal article" date="2015" name="Fish Shellfish Immunol.">
        <title>Early steps in the European eel (Anguilla anguilla)-Vibrio vulnificus interaction in the gills: Role of the RtxA13 toxin.</title>
        <authorList>
            <person name="Callol A."/>
            <person name="Pajuelo D."/>
            <person name="Ebbesson L."/>
            <person name="Teles M."/>
            <person name="MacKenzie S."/>
            <person name="Amaro C."/>
        </authorList>
    </citation>
    <scope>NUCLEOTIDE SEQUENCE</scope>
</reference>
<sequence length="22" mass="2395">MTSRHGSGIVSLISCVCDMWVL</sequence>
<accession>A0A0E9U4M0</accession>
<evidence type="ECO:0000313" key="1">
    <source>
        <dbReference type="EMBL" id="JAH60844.1"/>
    </source>
</evidence>
<reference evidence="1" key="1">
    <citation type="submission" date="2014-11" db="EMBL/GenBank/DDBJ databases">
        <authorList>
            <person name="Amaro Gonzalez C."/>
        </authorList>
    </citation>
    <scope>NUCLEOTIDE SEQUENCE</scope>
</reference>
<dbReference type="AlphaFoldDB" id="A0A0E9U4M0"/>
<protein>
    <submittedName>
        <fullName evidence="1">Uncharacterized protein</fullName>
    </submittedName>
</protein>
<organism evidence="1">
    <name type="scientific">Anguilla anguilla</name>
    <name type="common">European freshwater eel</name>
    <name type="synonym">Muraena anguilla</name>
    <dbReference type="NCBI Taxonomy" id="7936"/>
    <lineage>
        <taxon>Eukaryota</taxon>
        <taxon>Metazoa</taxon>
        <taxon>Chordata</taxon>
        <taxon>Craniata</taxon>
        <taxon>Vertebrata</taxon>
        <taxon>Euteleostomi</taxon>
        <taxon>Actinopterygii</taxon>
        <taxon>Neopterygii</taxon>
        <taxon>Teleostei</taxon>
        <taxon>Anguilliformes</taxon>
        <taxon>Anguillidae</taxon>
        <taxon>Anguilla</taxon>
    </lineage>
</organism>
<name>A0A0E9U4M0_ANGAN</name>
<dbReference type="EMBL" id="GBXM01047733">
    <property type="protein sequence ID" value="JAH60844.1"/>
    <property type="molecule type" value="Transcribed_RNA"/>
</dbReference>